<keyword evidence="2" id="KW-1185">Reference proteome</keyword>
<dbReference type="AlphaFoldDB" id="A0A068TTF1"/>
<evidence type="ECO:0000313" key="1">
    <source>
        <dbReference type="EMBL" id="CDO99580.1"/>
    </source>
</evidence>
<protein>
    <submittedName>
        <fullName evidence="1">Uncharacterized protein</fullName>
    </submittedName>
</protein>
<organism evidence="1 2">
    <name type="scientific">Coffea canephora</name>
    <name type="common">Robusta coffee</name>
    <dbReference type="NCBI Taxonomy" id="49390"/>
    <lineage>
        <taxon>Eukaryota</taxon>
        <taxon>Viridiplantae</taxon>
        <taxon>Streptophyta</taxon>
        <taxon>Embryophyta</taxon>
        <taxon>Tracheophyta</taxon>
        <taxon>Spermatophyta</taxon>
        <taxon>Magnoliopsida</taxon>
        <taxon>eudicotyledons</taxon>
        <taxon>Gunneridae</taxon>
        <taxon>Pentapetalae</taxon>
        <taxon>asterids</taxon>
        <taxon>lamiids</taxon>
        <taxon>Gentianales</taxon>
        <taxon>Rubiaceae</taxon>
        <taxon>Ixoroideae</taxon>
        <taxon>Gardenieae complex</taxon>
        <taxon>Bertiereae - Coffeeae clade</taxon>
        <taxon>Coffeeae</taxon>
        <taxon>Coffea</taxon>
    </lineage>
</organism>
<accession>A0A068TTF1</accession>
<reference evidence="2" key="1">
    <citation type="journal article" date="2014" name="Science">
        <title>The coffee genome provides insight into the convergent evolution of caffeine biosynthesis.</title>
        <authorList>
            <person name="Denoeud F."/>
            <person name="Carretero-Paulet L."/>
            <person name="Dereeper A."/>
            <person name="Droc G."/>
            <person name="Guyot R."/>
            <person name="Pietrella M."/>
            <person name="Zheng C."/>
            <person name="Alberti A."/>
            <person name="Anthony F."/>
            <person name="Aprea G."/>
            <person name="Aury J.M."/>
            <person name="Bento P."/>
            <person name="Bernard M."/>
            <person name="Bocs S."/>
            <person name="Campa C."/>
            <person name="Cenci A."/>
            <person name="Combes M.C."/>
            <person name="Crouzillat D."/>
            <person name="Da Silva C."/>
            <person name="Daddiego L."/>
            <person name="De Bellis F."/>
            <person name="Dussert S."/>
            <person name="Garsmeur O."/>
            <person name="Gayraud T."/>
            <person name="Guignon V."/>
            <person name="Jahn K."/>
            <person name="Jamilloux V."/>
            <person name="Joet T."/>
            <person name="Labadie K."/>
            <person name="Lan T."/>
            <person name="Leclercq J."/>
            <person name="Lepelley M."/>
            <person name="Leroy T."/>
            <person name="Li L.T."/>
            <person name="Librado P."/>
            <person name="Lopez L."/>
            <person name="Munoz A."/>
            <person name="Noel B."/>
            <person name="Pallavicini A."/>
            <person name="Perrotta G."/>
            <person name="Poncet V."/>
            <person name="Pot D."/>
            <person name="Priyono X."/>
            <person name="Rigoreau M."/>
            <person name="Rouard M."/>
            <person name="Rozas J."/>
            <person name="Tranchant-Dubreuil C."/>
            <person name="VanBuren R."/>
            <person name="Zhang Q."/>
            <person name="Andrade A.C."/>
            <person name="Argout X."/>
            <person name="Bertrand B."/>
            <person name="de Kochko A."/>
            <person name="Graziosi G."/>
            <person name="Henry R.J."/>
            <person name="Jayarama X."/>
            <person name="Ming R."/>
            <person name="Nagai C."/>
            <person name="Rounsley S."/>
            <person name="Sankoff D."/>
            <person name="Giuliano G."/>
            <person name="Albert V.A."/>
            <person name="Wincker P."/>
            <person name="Lashermes P."/>
        </authorList>
    </citation>
    <scope>NUCLEOTIDE SEQUENCE [LARGE SCALE GENOMIC DNA]</scope>
    <source>
        <strain evidence="2">cv. DH200-94</strain>
    </source>
</reference>
<dbReference type="EMBL" id="HG739088">
    <property type="protein sequence ID" value="CDO99580.1"/>
    <property type="molecule type" value="Genomic_DNA"/>
</dbReference>
<evidence type="ECO:0000313" key="2">
    <source>
        <dbReference type="Proteomes" id="UP000295252"/>
    </source>
</evidence>
<name>A0A068TTF1_COFCA</name>
<dbReference type="InParanoid" id="A0A068TTF1"/>
<sequence length="75" mass="9016">MESEREQTYLSLLILSCNLSFYYWKEIGAAKNPTLLFAAFSLVPPWMFKQVKYVKSHRLMTIKRLMKCLYETWDN</sequence>
<gene>
    <name evidence="1" type="ORF">GSCOC_T00029215001</name>
</gene>
<proteinExistence type="predicted"/>
<dbReference type="Proteomes" id="UP000295252">
    <property type="component" value="Chromosome IV"/>
</dbReference>
<dbReference type="Gramene" id="CDO99580">
    <property type="protein sequence ID" value="CDO99580"/>
    <property type="gene ID" value="GSCOC_T00029215001"/>
</dbReference>
<dbReference type="PROSITE" id="PS51257">
    <property type="entry name" value="PROKAR_LIPOPROTEIN"/>
    <property type="match status" value="1"/>
</dbReference>